<organism evidence="1 2">
    <name type="scientific">Nannochloropsis gaditana</name>
    <dbReference type="NCBI Taxonomy" id="72520"/>
    <lineage>
        <taxon>Eukaryota</taxon>
        <taxon>Sar</taxon>
        <taxon>Stramenopiles</taxon>
        <taxon>Ochrophyta</taxon>
        <taxon>Eustigmatophyceae</taxon>
        <taxon>Eustigmatales</taxon>
        <taxon>Monodopsidaceae</taxon>
        <taxon>Nannochloropsis</taxon>
    </lineage>
</organism>
<reference evidence="1 2" key="1">
    <citation type="journal article" date="2014" name="Mol. Plant">
        <title>Chromosome Scale Genome Assembly and Transcriptome Profiling of Nannochloropsis gaditana in Nitrogen Depletion.</title>
        <authorList>
            <person name="Corteggiani Carpinelli E."/>
            <person name="Telatin A."/>
            <person name="Vitulo N."/>
            <person name="Forcato C."/>
            <person name="D'Angelo M."/>
            <person name="Schiavon R."/>
            <person name="Vezzi A."/>
            <person name="Giacometti G.M."/>
            <person name="Morosinotto T."/>
            <person name="Valle G."/>
        </authorList>
    </citation>
    <scope>NUCLEOTIDE SEQUENCE [LARGE SCALE GENOMIC DNA]</scope>
    <source>
        <strain evidence="1 2">B-31</strain>
    </source>
</reference>
<sequence>MKQMRRAFRVYDYQVIGQIARRDPYQSLQLQGGEGKSSQLCDVDIIYHQILLWSAGQQPSDLYSFPFNHMAVPAVLFGFSCSTRVSINLAKAHIDPPGGAEEAIEGEAAVDRANVSPDSVSGAGTRREIVAWMAGKAPSHPQQNSINYYSVSLTSSKCVSQKGTDGLEDDSRLQNARPAKAVGKVAVKEVCEGVAGKEDGAHDALGR</sequence>
<accession>W7T0P0</accession>
<evidence type="ECO:0000313" key="1">
    <source>
        <dbReference type="EMBL" id="EWM20655.1"/>
    </source>
</evidence>
<keyword evidence="2" id="KW-1185">Reference proteome</keyword>
<gene>
    <name evidence="1" type="ORF">Naga_100370g3</name>
</gene>
<name>W7T0P0_9STRA</name>
<evidence type="ECO:0000313" key="2">
    <source>
        <dbReference type="Proteomes" id="UP000019335"/>
    </source>
</evidence>
<protein>
    <submittedName>
        <fullName evidence="1">Uncharacterized protein</fullName>
    </submittedName>
</protein>
<dbReference type="AlphaFoldDB" id="W7T0P0"/>
<dbReference type="Proteomes" id="UP000019335">
    <property type="component" value="Unassembled WGS sequence"/>
</dbReference>
<proteinExistence type="predicted"/>
<comment type="caution">
    <text evidence="1">The sequence shown here is derived from an EMBL/GenBank/DDBJ whole genome shotgun (WGS) entry which is preliminary data.</text>
</comment>
<dbReference type="EMBL" id="AZIL01002893">
    <property type="protein sequence ID" value="EWM20655.1"/>
    <property type="molecule type" value="Genomic_DNA"/>
</dbReference>